<protein>
    <submittedName>
        <fullName evidence="1">Uncharacterized protein</fullName>
    </submittedName>
</protein>
<accession>A0A4Y1ZY98</accession>
<comment type="caution">
    <text evidence="1">The sequence shown here is derived from an EMBL/GenBank/DDBJ whole genome shotgun (WGS) entry which is preliminary data.</text>
</comment>
<evidence type="ECO:0000313" key="2">
    <source>
        <dbReference type="Proteomes" id="UP000499080"/>
    </source>
</evidence>
<reference evidence="1 2" key="1">
    <citation type="journal article" date="2019" name="Sci. Rep.">
        <title>Orb-weaving spider Araneus ventricosus genome elucidates the spidroin gene catalogue.</title>
        <authorList>
            <person name="Kono N."/>
            <person name="Nakamura H."/>
            <person name="Ohtoshi R."/>
            <person name="Moran D.A.P."/>
            <person name="Shinohara A."/>
            <person name="Yoshida Y."/>
            <person name="Fujiwara M."/>
            <person name="Mori M."/>
            <person name="Tomita M."/>
            <person name="Arakawa K."/>
        </authorList>
    </citation>
    <scope>NUCLEOTIDE SEQUENCE [LARGE SCALE GENOMIC DNA]</scope>
</reference>
<keyword evidence="2" id="KW-1185">Reference proteome</keyword>
<dbReference type="AlphaFoldDB" id="A0A4Y1ZY98"/>
<gene>
    <name evidence="1" type="ORF">AVEN_115387_1</name>
</gene>
<organism evidence="1 2">
    <name type="scientific">Araneus ventricosus</name>
    <name type="common">Orbweaver spider</name>
    <name type="synonym">Epeira ventricosa</name>
    <dbReference type="NCBI Taxonomy" id="182803"/>
    <lineage>
        <taxon>Eukaryota</taxon>
        <taxon>Metazoa</taxon>
        <taxon>Ecdysozoa</taxon>
        <taxon>Arthropoda</taxon>
        <taxon>Chelicerata</taxon>
        <taxon>Arachnida</taxon>
        <taxon>Araneae</taxon>
        <taxon>Araneomorphae</taxon>
        <taxon>Entelegynae</taxon>
        <taxon>Araneoidea</taxon>
        <taxon>Araneidae</taxon>
        <taxon>Araneus</taxon>
    </lineage>
</organism>
<dbReference type="EMBL" id="BGPR01000001">
    <property type="protein sequence ID" value="GBL72471.1"/>
    <property type="molecule type" value="Genomic_DNA"/>
</dbReference>
<proteinExistence type="predicted"/>
<sequence length="144" mass="15909">MGRIRVQDLGFSLVISTSRFEATLSYFGTDLVILNHGQMTRATPPLQASTQHQREGVWLLRMIQRAAGPIHGGSSVESGFEPGTLRNRAEALPPGHRGLQDLGKPAINVSEVPSPSVSWKLRECVDLAFRLRFKIMLSFTNILV</sequence>
<evidence type="ECO:0000313" key="1">
    <source>
        <dbReference type="EMBL" id="GBL72471.1"/>
    </source>
</evidence>
<dbReference type="Proteomes" id="UP000499080">
    <property type="component" value="Unassembled WGS sequence"/>
</dbReference>
<name>A0A4Y1ZY98_ARAVE</name>